<gene>
    <name evidence="20" type="ORF">TCM_035274</name>
</gene>
<dbReference type="FunFam" id="3.30.200.20:FF:000043">
    <property type="entry name" value="Wall-associated receptor kinase 2"/>
    <property type="match status" value="1"/>
</dbReference>
<evidence type="ECO:0000256" key="1">
    <source>
        <dbReference type="ARBA" id="ARBA00004479"/>
    </source>
</evidence>
<evidence type="ECO:0000259" key="19">
    <source>
        <dbReference type="PROSITE" id="PS50026"/>
    </source>
</evidence>
<keyword evidence="21" id="KW-1185">Reference proteome</keyword>
<accession>A0A061FGL7</accession>
<keyword evidence="9 17" id="KW-1133">Transmembrane helix</keyword>
<dbReference type="Gramene" id="EOY16490">
    <property type="protein sequence ID" value="EOY16490"/>
    <property type="gene ID" value="TCM_035274"/>
</dbReference>
<dbReference type="PROSITE" id="PS00108">
    <property type="entry name" value="PROTEIN_KINASE_ST"/>
    <property type="match status" value="1"/>
</dbReference>
<evidence type="ECO:0000313" key="20">
    <source>
        <dbReference type="EMBL" id="EOY16490.1"/>
    </source>
</evidence>
<dbReference type="SUPFAM" id="SSF56112">
    <property type="entry name" value="Protein kinase-like (PK-like)"/>
    <property type="match status" value="1"/>
</dbReference>
<dbReference type="InterPro" id="IPR001881">
    <property type="entry name" value="EGF-like_Ca-bd_dom"/>
</dbReference>
<evidence type="ECO:0000256" key="16">
    <source>
        <dbReference type="PROSITE-ProRule" id="PRU10141"/>
    </source>
</evidence>
<evidence type="ECO:0000256" key="7">
    <source>
        <dbReference type="ARBA" id="ARBA00022777"/>
    </source>
</evidence>
<feature type="domain" description="Protein kinase" evidence="18">
    <location>
        <begin position="358"/>
        <end position="617"/>
    </location>
</feature>
<dbReference type="SMART" id="SM00179">
    <property type="entry name" value="EGF_CA"/>
    <property type="match status" value="1"/>
</dbReference>
<keyword evidence="6 16" id="KW-0547">Nucleotide-binding</keyword>
<dbReference type="HOGENOM" id="CLU_000288_43_5_1"/>
<keyword evidence="2" id="KW-0723">Serine/threonine-protein kinase</keyword>
<evidence type="ECO:0000259" key="18">
    <source>
        <dbReference type="PROSITE" id="PS50011"/>
    </source>
</evidence>
<organism evidence="20 21">
    <name type="scientific">Theobroma cacao</name>
    <name type="common">Cacao</name>
    <name type="synonym">Cocoa</name>
    <dbReference type="NCBI Taxonomy" id="3641"/>
    <lineage>
        <taxon>Eukaryota</taxon>
        <taxon>Viridiplantae</taxon>
        <taxon>Streptophyta</taxon>
        <taxon>Embryophyta</taxon>
        <taxon>Tracheophyta</taxon>
        <taxon>Spermatophyta</taxon>
        <taxon>Magnoliopsida</taxon>
        <taxon>eudicotyledons</taxon>
        <taxon>Gunneridae</taxon>
        <taxon>Pentapetalae</taxon>
        <taxon>rosids</taxon>
        <taxon>malvids</taxon>
        <taxon>Malvales</taxon>
        <taxon>Malvaceae</taxon>
        <taxon>Byttnerioideae</taxon>
        <taxon>Theobroma</taxon>
    </lineage>
</organism>
<reference evidence="20 21" key="1">
    <citation type="journal article" date="2013" name="Genome Biol.">
        <title>The genome sequence of the most widely cultivated cacao type and its use to identify candidate genes regulating pod color.</title>
        <authorList>
            <person name="Motamayor J.C."/>
            <person name="Mockaitis K."/>
            <person name="Schmutz J."/>
            <person name="Haiminen N."/>
            <person name="Iii D.L."/>
            <person name="Cornejo O."/>
            <person name="Findley S.D."/>
            <person name="Zheng P."/>
            <person name="Utro F."/>
            <person name="Royaert S."/>
            <person name="Saski C."/>
            <person name="Jenkins J."/>
            <person name="Podicheti R."/>
            <person name="Zhao M."/>
            <person name="Scheffler B.E."/>
            <person name="Stack J.C."/>
            <person name="Feltus F.A."/>
            <person name="Mustiga G.M."/>
            <person name="Amores F."/>
            <person name="Phillips W."/>
            <person name="Marelli J.P."/>
            <person name="May G.D."/>
            <person name="Shapiro H."/>
            <person name="Ma J."/>
            <person name="Bustamante C.D."/>
            <person name="Schnell R.J."/>
            <person name="Main D."/>
            <person name="Gilbert D."/>
            <person name="Parida L."/>
            <person name="Kuhn D.N."/>
        </authorList>
    </citation>
    <scope>NUCLEOTIDE SEQUENCE [LARGE SCALE GENOMIC DNA]</scope>
    <source>
        <strain evidence="21">cv. Matina 1-6</strain>
    </source>
</reference>
<dbReference type="InterPro" id="IPR045274">
    <property type="entry name" value="WAK-like"/>
</dbReference>
<dbReference type="InterPro" id="IPR000719">
    <property type="entry name" value="Prot_kinase_dom"/>
</dbReference>
<keyword evidence="5" id="KW-0732">Signal</keyword>
<evidence type="ECO:0000256" key="5">
    <source>
        <dbReference type="ARBA" id="ARBA00022729"/>
    </source>
</evidence>
<keyword evidence="15" id="KW-0245">EGF-like domain</keyword>
<evidence type="ECO:0000256" key="15">
    <source>
        <dbReference type="PROSITE-ProRule" id="PRU00076"/>
    </source>
</evidence>
<dbReference type="FunFam" id="1.10.510.10:FF:000084">
    <property type="entry name" value="Wall-associated receptor kinase 2"/>
    <property type="match status" value="1"/>
</dbReference>
<dbReference type="InParanoid" id="A0A061FGL7"/>
<feature type="disulfide bond" evidence="15">
    <location>
        <begin position="236"/>
        <end position="246"/>
    </location>
</feature>
<dbReference type="Proteomes" id="UP000026915">
    <property type="component" value="Chromosome 8"/>
</dbReference>
<feature type="transmembrane region" description="Helical" evidence="17">
    <location>
        <begin position="284"/>
        <end position="308"/>
    </location>
</feature>
<dbReference type="InterPro" id="IPR011009">
    <property type="entry name" value="Kinase-like_dom_sf"/>
</dbReference>
<dbReference type="PANTHER" id="PTHR27005:SF283">
    <property type="entry name" value="OS02G0633066 PROTEIN"/>
    <property type="match status" value="1"/>
</dbReference>
<feature type="binding site" evidence="16">
    <location>
        <position position="387"/>
    </location>
    <ligand>
        <name>ATP</name>
        <dbReference type="ChEBI" id="CHEBI:30616"/>
    </ligand>
</feature>
<comment type="catalytic activity">
    <reaction evidence="13">
        <text>L-seryl-[protein] + ATP = O-phospho-L-seryl-[protein] + ADP + H(+)</text>
        <dbReference type="Rhea" id="RHEA:17989"/>
        <dbReference type="Rhea" id="RHEA-COMP:9863"/>
        <dbReference type="Rhea" id="RHEA-COMP:11604"/>
        <dbReference type="ChEBI" id="CHEBI:15378"/>
        <dbReference type="ChEBI" id="CHEBI:29999"/>
        <dbReference type="ChEBI" id="CHEBI:30616"/>
        <dbReference type="ChEBI" id="CHEBI:83421"/>
        <dbReference type="ChEBI" id="CHEBI:456216"/>
    </reaction>
</comment>
<keyword evidence="8 16" id="KW-0067">ATP-binding</keyword>
<dbReference type="GO" id="GO:0005886">
    <property type="term" value="C:plasma membrane"/>
    <property type="evidence" value="ECO:0000318"/>
    <property type="project" value="GO_Central"/>
</dbReference>
<dbReference type="PANTHER" id="PTHR27005">
    <property type="entry name" value="WALL-ASSOCIATED RECEPTOR KINASE-LIKE 21"/>
    <property type="match status" value="1"/>
</dbReference>
<dbReference type="SMART" id="SM00181">
    <property type="entry name" value="EGF"/>
    <property type="match status" value="2"/>
</dbReference>
<evidence type="ECO:0000256" key="6">
    <source>
        <dbReference type="ARBA" id="ARBA00022741"/>
    </source>
</evidence>
<dbReference type="PROSITE" id="PS00107">
    <property type="entry name" value="PROTEIN_KINASE_ATP"/>
    <property type="match status" value="1"/>
</dbReference>
<evidence type="ECO:0000256" key="11">
    <source>
        <dbReference type="ARBA" id="ARBA00023157"/>
    </source>
</evidence>
<keyword evidence="12" id="KW-0325">Glycoprotein</keyword>
<dbReference type="Gene3D" id="2.10.25.10">
    <property type="entry name" value="Laminin"/>
    <property type="match status" value="2"/>
</dbReference>
<dbReference type="InterPro" id="IPR013695">
    <property type="entry name" value="WAK"/>
</dbReference>
<protein>
    <submittedName>
        <fullName evidence="20">Wall-associated kinase 2, putative</fullName>
    </submittedName>
</protein>
<evidence type="ECO:0000256" key="14">
    <source>
        <dbReference type="ARBA" id="ARBA00047951"/>
    </source>
</evidence>
<dbReference type="Pfam" id="PF08488">
    <property type="entry name" value="WAK"/>
    <property type="match status" value="1"/>
</dbReference>
<evidence type="ECO:0000256" key="3">
    <source>
        <dbReference type="ARBA" id="ARBA00022679"/>
    </source>
</evidence>
<keyword evidence="7 20" id="KW-0418">Kinase</keyword>
<dbReference type="GO" id="GO:0005524">
    <property type="term" value="F:ATP binding"/>
    <property type="evidence" value="ECO:0007669"/>
    <property type="project" value="UniProtKB-UniRule"/>
</dbReference>
<dbReference type="FunCoup" id="A0A061FGL7">
    <property type="interactions" value="182"/>
</dbReference>
<keyword evidence="3" id="KW-0808">Transferase</keyword>
<dbReference type="InterPro" id="IPR000742">
    <property type="entry name" value="EGF"/>
</dbReference>
<evidence type="ECO:0000256" key="8">
    <source>
        <dbReference type="ARBA" id="ARBA00022840"/>
    </source>
</evidence>
<dbReference type="FunFam" id="2.10.25.10:FF:000628">
    <property type="entry name" value="Wall-associated receptor kinase 2"/>
    <property type="match status" value="1"/>
</dbReference>
<keyword evidence="11 15" id="KW-1015">Disulfide bond</keyword>
<dbReference type="PROSITE" id="PS50026">
    <property type="entry name" value="EGF_3"/>
    <property type="match status" value="1"/>
</dbReference>
<dbReference type="Gene3D" id="3.30.200.20">
    <property type="entry name" value="Phosphorylase Kinase, domain 1"/>
    <property type="match status" value="1"/>
</dbReference>
<dbReference type="InterPro" id="IPR008271">
    <property type="entry name" value="Ser/Thr_kinase_AS"/>
</dbReference>
<dbReference type="Gene3D" id="1.10.510.10">
    <property type="entry name" value="Transferase(Phosphotransferase) domain 1"/>
    <property type="match status" value="1"/>
</dbReference>
<dbReference type="GO" id="GO:0005509">
    <property type="term" value="F:calcium ion binding"/>
    <property type="evidence" value="ECO:0007669"/>
    <property type="project" value="InterPro"/>
</dbReference>
<dbReference type="GO" id="GO:0007166">
    <property type="term" value="P:cell surface receptor signaling pathway"/>
    <property type="evidence" value="ECO:0000318"/>
    <property type="project" value="GO_Central"/>
</dbReference>
<comment type="catalytic activity">
    <reaction evidence="14">
        <text>L-threonyl-[protein] + ATP = O-phospho-L-threonyl-[protein] + ADP + H(+)</text>
        <dbReference type="Rhea" id="RHEA:46608"/>
        <dbReference type="Rhea" id="RHEA-COMP:11060"/>
        <dbReference type="Rhea" id="RHEA-COMP:11605"/>
        <dbReference type="ChEBI" id="CHEBI:15378"/>
        <dbReference type="ChEBI" id="CHEBI:30013"/>
        <dbReference type="ChEBI" id="CHEBI:30616"/>
        <dbReference type="ChEBI" id="CHEBI:61977"/>
        <dbReference type="ChEBI" id="CHEBI:456216"/>
    </reaction>
</comment>
<comment type="subcellular location">
    <subcellularLocation>
        <location evidence="1">Membrane</location>
        <topology evidence="1">Single-pass type I membrane protein</topology>
    </subcellularLocation>
</comment>
<keyword evidence="4 17" id="KW-0812">Transmembrane</keyword>
<dbReference type="SMART" id="SM00220">
    <property type="entry name" value="S_TKc"/>
    <property type="match status" value="1"/>
</dbReference>
<evidence type="ECO:0000256" key="4">
    <source>
        <dbReference type="ARBA" id="ARBA00022692"/>
    </source>
</evidence>
<proteinExistence type="predicted"/>
<dbReference type="AlphaFoldDB" id="A0A061FGL7"/>
<dbReference type="OMA" id="CQISIAD"/>
<comment type="caution">
    <text evidence="15">Lacks conserved residue(s) required for the propagation of feature annotation.</text>
</comment>
<evidence type="ECO:0000313" key="21">
    <source>
        <dbReference type="Proteomes" id="UP000026915"/>
    </source>
</evidence>
<evidence type="ECO:0000256" key="10">
    <source>
        <dbReference type="ARBA" id="ARBA00023136"/>
    </source>
</evidence>
<evidence type="ECO:0000256" key="12">
    <source>
        <dbReference type="ARBA" id="ARBA00023180"/>
    </source>
</evidence>
<dbReference type="Pfam" id="PF00069">
    <property type="entry name" value="Pkinase"/>
    <property type="match status" value="1"/>
</dbReference>
<evidence type="ECO:0000256" key="9">
    <source>
        <dbReference type="ARBA" id="ARBA00022989"/>
    </source>
</evidence>
<dbReference type="STRING" id="3641.A0A061FGL7"/>
<dbReference type="InterPro" id="IPR017441">
    <property type="entry name" value="Protein_kinase_ATP_BS"/>
</dbReference>
<dbReference type="CDD" id="cd00054">
    <property type="entry name" value="EGF_CA"/>
    <property type="match status" value="1"/>
</dbReference>
<dbReference type="PROSITE" id="PS50011">
    <property type="entry name" value="PROTEIN_KINASE_DOM"/>
    <property type="match status" value="1"/>
</dbReference>
<dbReference type="eggNOG" id="ENOG502QQPF">
    <property type="taxonomic scope" value="Eukaryota"/>
</dbReference>
<name>A0A061FGL7_THECC</name>
<dbReference type="SUPFAM" id="SSF57196">
    <property type="entry name" value="EGF/Laminin"/>
    <property type="match status" value="1"/>
</dbReference>
<evidence type="ECO:0000256" key="17">
    <source>
        <dbReference type="SAM" id="Phobius"/>
    </source>
</evidence>
<sequence length="629" mass="69097">MSYCLDCPPKPFLGQGNASAPVLNISLDGELRVSSSIARQCYNASGLIVEDRSSRLVLTKFPISNTRNRFTVVGCDTFAAIARTRGQNFTTGCLSLCDQIDNVANGSCAGIGCCQTMIPRGMRNFGAAVGSLENHTTVSSFNPCSFAFLVEEGFYNFSTADLIDLRNKDDMPVVLDWAVGNVTCQEAQNNLTTYACQAADSECSNSSNGPGYRCRCKTGFQGNAYLVDGCQDIDECRTSNPCSGACHNSPGSVFCSCPEGFEGDGMRNGTGCHRIANTGDEKRLIIPLSVTISLLVLIVGGCWIYWGVQKRKLIKLKEKFFEQNGGVMLQQQLSKHKGSIETARIYTAEELKKATKNYHESRVLGQGGYGTVYKGLFPDNKVVAIKKSKICDQSQIEQFINEVLVLTQINHRNVVKLLGCCLETEHPHFVWELRLKVAAETAGALAYSHSATSMPIIHRDVKTTNILLDNSYTAKVSDFGASRLVPLDQTQLTTLVQGTLGYLDPEYFHSSQLTEKGDVYSLGVVLVELLTGKQALAFDRPEKERNLAMVFVSSMKEDQLLEILDGRIANEGNIQQIQQVAELAKRCLSVRGEERPTMKEVATELEGLRVVEKHPWVKVDLGSEETERT</sequence>
<dbReference type="GO" id="GO:0004674">
    <property type="term" value="F:protein serine/threonine kinase activity"/>
    <property type="evidence" value="ECO:0007669"/>
    <property type="project" value="UniProtKB-KW"/>
</dbReference>
<evidence type="ECO:0000256" key="13">
    <source>
        <dbReference type="ARBA" id="ARBA00047558"/>
    </source>
</evidence>
<evidence type="ECO:0000256" key="2">
    <source>
        <dbReference type="ARBA" id="ARBA00022527"/>
    </source>
</evidence>
<keyword evidence="10 17" id="KW-0472">Membrane</keyword>
<dbReference type="EMBL" id="CM001886">
    <property type="protein sequence ID" value="EOY16490.1"/>
    <property type="molecule type" value="Genomic_DNA"/>
</dbReference>
<feature type="domain" description="EGF-like" evidence="19">
    <location>
        <begin position="232"/>
        <end position="264"/>
    </location>
</feature>